<evidence type="ECO:0000313" key="3">
    <source>
        <dbReference type="Proteomes" id="UP001055117"/>
    </source>
</evidence>
<feature type="signal peptide" evidence="1">
    <location>
        <begin position="1"/>
        <end position="25"/>
    </location>
</feature>
<reference evidence="2 3" key="1">
    <citation type="journal article" date="2021" name="Front. Microbiol.">
        <title>Comprehensive Comparative Genomics and Phenotyping of Methylobacterium Species.</title>
        <authorList>
            <person name="Alessa O."/>
            <person name="Ogura Y."/>
            <person name="Fujitani Y."/>
            <person name="Takami H."/>
            <person name="Hayashi T."/>
            <person name="Sahin N."/>
            <person name="Tani A."/>
        </authorList>
    </citation>
    <scope>NUCLEOTIDE SEQUENCE [LARGE SCALE GENOMIC DNA]</scope>
    <source>
        <strain evidence="2 3">DSM 23679</strain>
    </source>
</reference>
<name>A0ABQ4QJS8_9HYPH</name>
<proteinExistence type="predicted"/>
<accession>A0ABQ4QJS8</accession>
<dbReference type="InterPro" id="IPR035437">
    <property type="entry name" value="SNase_OB-fold_sf"/>
</dbReference>
<feature type="chain" id="PRO_5046067085" description="DNA-binding protein" evidence="1">
    <location>
        <begin position="26"/>
        <end position="275"/>
    </location>
</feature>
<comment type="caution">
    <text evidence="2">The sequence shown here is derived from an EMBL/GenBank/DDBJ whole genome shotgun (WGS) entry which is preliminary data.</text>
</comment>
<protein>
    <recommendedName>
        <fullName evidence="4">DNA-binding protein</fullName>
    </recommendedName>
</protein>
<keyword evidence="1" id="KW-0732">Signal</keyword>
<dbReference type="Gene3D" id="2.40.50.90">
    <property type="match status" value="1"/>
</dbReference>
<dbReference type="SUPFAM" id="SSF50199">
    <property type="entry name" value="Staphylococcal nuclease"/>
    <property type="match status" value="1"/>
</dbReference>
<evidence type="ECO:0008006" key="4">
    <source>
        <dbReference type="Google" id="ProtNLM"/>
    </source>
</evidence>
<evidence type="ECO:0000256" key="1">
    <source>
        <dbReference type="SAM" id="SignalP"/>
    </source>
</evidence>
<keyword evidence="3" id="KW-1185">Reference proteome</keyword>
<evidence type="ECO:0000313" key="2">
    <source>
        <dbReference type="EMBL" id="GJD45511.1"/>
    </source>
</evidence>
<sequence length="275" mass="28656">MGRTGRMLVGVACATILGARSCASAAPRSGAGECVAGAARADTLSAVEPRGELVLASGARAVLGSLRWPDDPEVAKAAADRLTARRGGTLTVVARGEADRWGRVRIDAVAEDDGIDLAGDLVGAGLGLVDAGEGDALCRPGLLAVEETARRAGLGLWRHPPIEAGDGAALRAAAGRFAVVQGTIRHVGERPSRSYLDFAGRGEDGLTVTVSKRTWRRMREHGLSADRLKDARVRVRGVVEIRRGPTLEVAVPETIEVLEAPTAVAGVDGERALRR</sequence>
<organism evidence="2 3">
    <name type="scientific">Methylobacterium cerastii</name>
    <dbReference type="NCBI Taxonomy" id="932741"/>
    <lineage>
        <taxon>Bacteria</taxon>
        <taxon>Pseudomonadati</taxon>
        <taxon>Pseudomonadota</taxon>
        <taxon>Alphaproteobacteria</taxon>
        <taxon>Hyphomicrobiales</taxon>
        <taxon>Methylobacteriaceae</taxon>
        <taxon>Methylobacterium</taxon>
    </lineage>
</organism>
<gene>
    <name evidence="2" type="ORF">AFCDBAGC_3385</name>
</gene>
<dbReference type="EMBL" id="BPQG01000052">
    <property type="protein sequence ID" value="GJD45511.1"/>
    <property type="molecule type" value="Genomic_DNA"/>
</dbReference>
<dbReference type="Proteomes" id="UP001055117">
    <property type="component" value="Unassembled WGS sequence"/>
</dbReference>